<proteinExistence type="predicted"/>
<name>A0A514LGK1_9BACI</name>
<dbReference type="RefSeq" id="WP_142087491.1">
    <property type="nucleotide sequence ID" value="NZ_CP035485.1"/>
</dbReference>
<accession>A0A514LGK1</accession>
<reference evidence="3" key="1">
    <citation type="submission" date="2019-01" db="EMBL/GenBank/DDBJ databases">
        <title>Genomic analysis of Salicibibacter sp. NKC3-5.</title>
        <authorList>
            <person name="Oh Y.J."/>
        </authorList>
    </citation>
    <scope>NUCLEOTIDE SEQUENCE [LARGE SCALE GENOMIC DNA]</scope>
    <source>
        <strain evidence="3">NKC3-5</strain>
    </source>
</reference>
<evidence type="ECO:0000313" key="3">
    <source>
        <dbReference type="Proteomes" id="UP000319756"/>
    </source>
</evidence>
<keyword evidence="3" id="KW-1185">Reference proteome</keyword>
<evidence type="ECO:0000259" key="1">
    <source>
        <dbReference type="PROSITE" id="PS51372"/>
    </source>
</evidence>
<dbReference type="Proteomes" id="UP000319756">
    <property type="component" value="Chromosome"/>
</dbReference>
<dbReference type="PROSITE" id="PS51372">
    <property type="entry name" value="PRD_2"/>
    <property type="match status" value="1"/>
</dbReference>
<dbReference type="SUPFAM" id="SSF63520">
    <property type="entry name" value="PTS-regulatory domain, PRD"/>
    <property type="match status" value="1"/>
</dbReference>
<protein>
    <submittedName>
        <fullName evidence="2">PRD domain-containing protein</fullName>
    </submittedName>
</protein>
<dbReference type="GO" id="GO:0006355">
    <property type="term" value="P:regulation of DNA-templated transcription"/>
    <property type="evidence" value="ECO:0007669"/>
    <property type="project" value="InterPro"/>
</dbReference>
<sequence length="120" mass="13603">MVQVQERLKILLEANVITKEASKIAAEAADRLGAQAPQAPLDMLITHLATALTRLERGEELEAPPESMFKEVQQSVYLQNAMEEIRWVENRLGSILPEKEQKFLQLHYVSNFQQMGGRSL</sequence>
<dbReference type="EMBL" id="CP035485">
    <property type="protein sequence ID" value="QDI90401.1"/>
    <property type="molecule type" value="Genomic_DNA"/>
</dbReference>
<evidence type="ECO:0000313" key="2">
    <source>
        <dbReference type="EMBL" id="QDI90401.1"/>
    </source>
</evidence>
<dbReference type="AlphaFoldDB" id="A0A514LGK1"/>
<dbReference type="InterPro" id="IPR036634">
    <property type="entry name" value="PRD_sf"/>
</dbReference>
<dbReference type="Gene3D" id="1.10.1790.10">
    <property type="entry name" value="PRD domain"/>
    <property type="match status" value="1"/>
</dbReference>
<dbReference type="InterPro" id="IPR011608">
    <property type="entry name" value="PRD"/>
</dbReference>
<dbReference type="OrthoDB" id="3192572at2"/>
<gene>
    <name evidence="2" type="ORF">EPH95_03735</name>
</gene>
<dbReference type="KEGG" id="sale:EPH95_03735"/>
<organism evidence="2 3">
    <name type="scientific">Salicibibacter halophilus</name>
    <dbReference type="NCBI Taxonomy" id="2502791"/>
    <lineage>
        <taxon>Bacteria</taxon>
        <taxon>Bacillati</taxon>
        <taxon>Bacillota</taxon>
        <taxon>Bacilli</taxon>
        <taxon>Bacillales</taxon>
        <taxon>Bacillaceae</taxon>
        <taxon>Salicibibacter</taxon>
    </lineage>
</organism>
<feature type="domain" description="PRD" evidence="1">
    <location>
        <begin position="12"/>
        <end position="118"/>
    </location>
</feature>
<dbReference type="Pfam" id="PF00874">
    <property type="entry name" value="PRD"/>
    <property type="match status" value="1"/>
</dbReference>